<evidence type="ECO:0008006" key="2">
    <source>
        <dbReference type="Google" id="ProtNLM"/>
    </source>
</evidence>
<evidence type="ECO:0000313" key="1">
    <source>
        <dbReference type="EMBL" id="SVD41284.1"/>
    </source>
</evidence>
<dbReference type="AlphaFoldDB" id="A0A382V492"/>
<dbReference type="PANTHER" id="PTHR42941:SF1">
    <property type="entry name" value="SLL1037 PROTEIN"/>
    <property type="match status" value="1"/>
</dbReference>
<dbReference type="Gene3D" id="3.40.190.10">
    <property type="entry name" value="Periplasmic binding protein-like II"/>
    <property type="match status" value="2"/>
</dbReference>
<organism evidence="1">
    <name type="scientific">marine metagenome</name>
    <dbReference type="NCBI Taxonomy" id="408172"/>
    <lineage>
        <taxon>unclassified sequences</taxon>
        <taxon>metagenomes</taxon>
        <taxon>ecological metagenomes</taxon>
    </lineage>
</organism>
<reference evidence="1" key="1">
    <citation type="submission" date="2018-05" db="EMBL/GenBank/DDBJ databases">
        <authorList>
            <person name="Lanie J.A."/>
            <person name="Ng W.-L."/>
            <person name="Kazmierczak K.M."/>
            <person name="Andrzejewski T.M."/>
            <person name="Davidsen T.M."/>
            <person name="Wayne K.J."/>
            <person name="Tettelin H."/>
            <person name="Glass J.I."/>
            <person name="Rusch D."/>
            <person name="Podicherti R."/>
            <person name="Tsui H.-C.T."/>
            <person name="Winkler M.E."/>
        </authorList>
    </citation>
    <scope>NUCLEOTIDE SEQUENCE</scope>
</reference>
<name>A0A382V492_9ZZZZ</name>
<dbReference type="SUPFAM" id="SSF53850">
    <property type="entry name" value="Periplasmic binding protein-like II"/>
    <property type="match status" value="1"/>
</dbReference>
<sequence length="238" mass="25905">RAGQIDFAIATANTVYEAYFGSPDFGEPVDDLRIIAPLYPNPTHVLVSANSEAEDIEDFRGLRVSVGAPGSGTEQLSRTILEAHGLTYEDVDVRYLTFNESASALRDRVIDAAIISVGYPAAAILEATATGGARLLAMSPDRIQDLMARHPYFGAGEIPAGIYPGVTEPLATAVVLNWIVAPERLPEEVALNVLSILTDGREDLERVHDMALQINLDYLLDAPIPLHRGTQRWWVEGR</sequence>
<accession>A0A382V492</accession>
<dbReference type="NCBIfam" id="TIGR02122">
    <property type="entry name" value="TRAP_TAXI"/>
    <property type="match status" value="1"/>
</dbReference>
<dbReference type="InterPro" id="IPR011852">
    <property type="entry name" value="TRAP_TAXI"/>
</dbReference>
<dbReference type="Pfam" id="PF16868">
    <property type="entry name" value="NMT1_3"/>
    <property type="match status" value="1"/>
</dbReference>
<gene>
    <name evidence="1" type="ORF">METZ01_LOCUS394138</name>
</gene>
<dbReference type="EMBL" id="UINC01149053">
    <property type="protein sequence ID" value="SVD41284.1"/>
    <property type="molecule type" value="Genomic_DNA"/>
</dbReference>
<feature type="non-terminal residue" evidence="1">
    <location>
        <position position="1"/>
    </location>
</feature>
<proteinExistence type="predicted"/>
<protein>
    <recommendedName>
        <fullName evidence="2">TAXI family TRAP transporter solute-binding subunit</fullName>
    </recommendedName>
</protein>
<dbReference type="PANTHER" id="PTHR42941">
    <property type="entry name" value="SLL1037 PROTEIN"/>
    <property type="match status" value="1"/>
</dbReference>